<sequence length="168" mass="19007">DGNDSNAPVLTKISVNEGDNPNLEEVVSTSNSLYFHFHTDGSNVDSGFKLNWLAVFRMKQDYEGNYGMIASPNYPDAYPKYADCYWKVTTQDSTKIRVNIKHFKTEGRDYLEIRDGTDSTAPVLTKISGDYGDNPNLEEVVSTSNSLYFHFHSDNSTQFSGFKLNWFA</sequence>
<dbReference type="EMBL" id="CAXKWB010006415">
    <property type="protein sequence ID" value="CAL4082726.1"/>
    <property type="molecule type" value="Genomic_DNA"/>
</dbReference>
<dbReference type="Gene3D" id="2.60.120.290">
    <property type="entry name" value="Spermadhesin, CUB domain"/>
    <property type="match status" value="2"/>
</dbReference>
<accession>A0AAV2QEH2</accession>
<name>A0AAV2QEH2_MEGNR</name>
<dbReference type="PANTHER" id="PTHR24251">
    <property type="entry name" value="OVOCHYMASE-RELATED"/>
    <property type="match status" value="1"/>
</dbReference>
<dbReference type="FunFam" id="2.60.120.290:FF:000005">
    <property type="entry name" value="Procollagen C-endopeptidase enhancer 1"/>
    <property type="match status" value="1"/>
</dbReference>
<dbReference type="InterPro" id="IPR000859">
    <property type="entry name" value="CUB_dom"/>
</dbReference>
<feature type="non-terminal residue" evidence="5">
    <location>
        <position position="1"/>
    </location>
</feature>
<dbReference type="SMART" id="SM00042">
    <property type="entry name" value="CUB"/>
    <property type="match status" value="1"/>
</dbReference>
<keyword evidence="2" id="KW-1015">Disulfide bond</keyword>
<evidence type="ECO:0000259" key="4">
    <source>
        <dbReference type="PROSITE" id="PS01180"/>
    </source>
</evidence>
<comment type="caution">
    <text evidence="5">The sequence shown here is derived from an EMBL/GenBank/DDBJ whole genome shotgun (WGS) entry which is preliminary data.</text>
</comment>
<evidence type="ECO:0000256" key="3">
    <source>
        <dbReference type="PROSITE-ProRule" id="PRU00059"/>
    </source>
</evidence>
<dbReference type="PANTHER" id="PTHR24251:SF30">
    <property type="entry name" value="MEMBRANE FRIZZLED-RELATED PROTEIN"/>
    <property type="match status" value="1"/>
</dbReference>
<organism evidence="5 6">
    <name type="scientific">Meganyctiphanes norvegica</name>
    <name type="common">Northern krill</name>
    <name type="synonym">Thysanopoda norvegica</name>
    <dbReference type="NCBI Taxonomy" id="48144"/>
    <lineage>
        <taxon>Eukaryota</taxon>
        <taxon>Metazoa</taxon>
        <taxon>Ecdysozoa</taxon>
        <taxon>Arthropoda</taxon>
        <taxon>Crustacea</taxon>
        <taxon>Multicrustacea</taxon>
        <taxon>Malacostraca</taxon>
        <taxon>Eumalacostraca</taxon>
        <taxon>Eucarida</taxon>
        <taxon>Euphausiacea</taxon>
        <taxon>Euphausiidae</taxon>
        <taxon>Meganyctiphanes</taxon>
    </lineage>
</organism>
<dbReference type="Pfam" id="PF00431">
    <property type="entry name" value="CUB"/>
    <property type="match status" value="1"/>
</dbReference>
<dbReference type="PROSITE" id="PS01180">
    <property type="entry name" value="CUB"/>
    <property type="match status" value="1"/>
</dbReference>
<dbReference type="CDD" id="cd00041">
    <property type="entry name" value="CUB"/>
    <property type="match status" value="1"/>
</dbReference>
<protein>
    <recommendedName>
        <fullName evidence="4">CUB domain-containing protein</fullName>
    </recommendedName>
</protein>
<evidence type="ECO:0000313" key="5">
    <source>
        <dbReference type="EMBL" id="CAL4082726.1"/>
    </source>
</evidence>
<dbReference type="AlphaFoldDB" id="A0AAV2QEH2"/>
<evidence type="ECO:0000313" key="6">
    <source>
        <dbReference type="Proteomes" id="UP001497623"/>
    </source>
</evidence>
<reference evidence="5 6" key="1">
    <citation type="submission" date="2024-05" db="EMBL/GenBank/DDBJ databases">
        <authorList>
            <person name="Wallberg A."/>
        </authorList>
    </citation>
    <scope>NUCLEOTIDE SEQUENCE [LARGE SCALE GENOMIC DNA]</scope>
</reference>
<dbReference type="SUPFAM" id="SSF49854">
    <property type="entry name" value="Spermadhesin, CUB domain"/>
    <property type="match status" value="2"/>
</dbReference>
<keyword evidence="6" id="KW-1185">Reference proteome</keyword>
<dbReference type="Proteomes" id="UP001497623">
    <property type="component" value="Unassembled WGS sequence"/>
</dbReference>
<feature type="domain" description="CUB" evidence="4">
    <location>
        <begin position="58"/>
        <end position="168"/>
    </location>
</feature>
<comment type="caution">
    <text evidence="3">Lacks conserved residue(s) required for the propagation of feature annotation.</text>
</comment>
<evidence type="ECO:0000256" key="2">
    <source>
        <dbReference type="ARBA" id="ARBA00023157"/>
    </source>
</evidence>
<keyword evidence="1" id="KW-0677">Repeat</keyword>
<dbReference type="InterPro" id="IPR035914">
    <property type="entry name" value="Sperma_CUB_dom_sf"/>
</dbReference>
<evidence type="ECO:0000256" key="1">
    <source>
        <dbReference type="ARBA" id="ARBA00022737"/>
    </source>
</evidence>
<proteinExistence type="predicted"/>
<gene>
    <name evidence="5" type="ORF">MNOR_LOCUS11979</name>
</gene>
<feature type="non-terminal residue" evidence="5">
    <location>
        <position position="168"/>
    </location>
</feature>